<name>F4PGB2_CACFS</name>
<dbReference type="OrthoDB" id="23521at2759"/>
<dbReference type="InterPro" id="IPR038665">
    <property type="entry name" value="Voltage-dep_anion_channel_sf"/>
</dbReference>
<keyword evidence="8" id="KW-1185">Reference proteome</keyword>
<dbReference type="OMA" id="MENETIE"/>
<dbReference type="GO" id="GO:0005886">
    <property type="term" value="C:plasma membrane"/>
    <property type="evidence" value="ECO:0007669"/>
    <property type="project" value="TreeGrafter"/>
</dbReference>
<evidence type="ECO:0000256" key="1">
    <source>
        <dbReference type="ARBA" id="ARBA00004141"/>
    </source>
</evidence>
<gene>
    <name evidence="7" type="ORF">DFA_02990</name>
</gene>
<feature type="compositionally biased region" description="Low complexity" evidence="5">
    <location>
        <begin position="44"/>
        <end position="69"/>
    </location>
</feature>
<feature type="transmembrane region" description="Helical" evidence="6">
    <location>
        <begin position="743"/>
        <end position="766"/>
    </location>
</feature>
<feature type="region of interest" description="Disordered" evidence="5">
    <location>
        <begin position="1"/>
        <end position="27"/>
    </location>
</feature>
<comment type="subcellular location">
    <subcellularLocation>
        <location evidence="1">Membrane</location>
        <topology evidence="1">Multi-pass membrane protein</topology>
    </subcellularLocation>
</comment>
<dbReference type="EMBL" id="GL883006">
    <property type="protein sequence ID" value="EGG24746.1"/>
    <property type="molecule type" value="Genomic_DNA"/>
</dbReference>
<feature type="compositionally biased region" description="Low complexity" evidence="5">
    <location>
        <begin position="11"/>
        <end position="24"/>
    </location>
</feature>
<dbReference type="GeneID" id="14877203"/>
<sequence>MSSPRKYSRDNNNSNSNNNNNNNNEQQNSIGFRKTIAQSNLSLLNNNNNVSSSSPLSSTTTNNRSSSPKRGGRGGGRRKSVASKNNPLERVQKNGSLIYQLSLSPRNSNYQRILEGDQQQQSSSPKISDATTLHILNEIRNHQQQKILQPQPNSPGIQKELQVYSVISGGLSEDEEAELDEWRQDTSYNDSSFSSLPSVLEPTKKSDIEDVEIYSLDLLVTKPQHALITTLYRFLKHCVPETHHSHKYKGDNSNSDTIKTFFCGYELIEFLLISKQNLITRHYAMDIAECIGKLHIFINADWYDQDKFETSHHVKVRHLNFKDNSTKYSFIPEDIIDDYRLYNDFLKVRFTQYRYFPCIENLINFIFQDNTNMSLTAPLPPSYFDCRHIHRFQFHTAQTDLSNSNSSLPSFIDDSVVSFPMSDEDGRETVVFRKRFDFGDPAMDQRPHLAGRKYRKFLKRKTERVVIIDKIAYELGPGNTVGIVPNKVEMNQDMLDGNYYERIAKHYQCVKVNVGDLSWSRFVPFVVFSVVLSTTGAAICWRSMHRLLGTPALIYKILAGFGAGLWIISFGIVVYSILKYHHTKLNDFKDLSKISFLPIASMSLFQLADLANNWSSGLSKTLNWISFAIQVFSFSALIYRVYKKWRNKQPIRFTPSYFFSGTGFLIASPTFYQQYTRLIYGFIYVDLILCVVLCGMMLKHLQRSRQTYFHLGYFGFSFPLLAFGTASLLYYQYTPYVSCKIVSIIIVSIANFIYVLIFIIAIVHAFKRNLFLPSNFQIPV</sequence>
<feature type="region of interest" description="Disordered" evidence="5">
    <location>
        <begin position="44"/>
        <end position="93"/>
    </location>
</feature>
<feature type="transmembrane region" description="Helical" evidence="6">
    <location>
        <begin position="710"/>
        <end position="731"/>
    </location>
</feature>
<feature type="transmembrane region" description="Helical" evidence="6">
    <location>
        <begin position="654"/>
        <end position="672"/>
    </location>
</feature>
<dbReference type="AlphaFoldDB" id="F4PGB2"/>
<reference evidence="8" key="1">
    <citation type="journal article" date="2011" name="Genome Res.">
        <title>Phylogeny-wide analysis of social amoeba genomes highlights ancient origins for complex intercellular communication.</title>
        <authorList>
            <person name="Heidel A.J."/>
            <person name="Lawal H.M."/>
            <person name="Felder M."/>
            <person name="Schilde C."/>
            <person name="Helps N.R."/>
            <person name="Tunggal B."/>
            <person name="Rivero F."/>
            <person name="John U."/>
            <person name="Schleicher M."/>
            <person name="Eichinger L."/>
            <person name="Platzer M."/>
            <person name="Noegel A.A."/>
            <person name="Schaap P."/>
            <person name="Gloeckner G."/>
        </authorList>
    </citation>
    <scope>NUCLEOTIDE SEQUENCE [LARGE SCALE GENOMIC DNA]</scope>
    <source>
        <strain evidence="8">SH3</strain>
    </source>
</reference>
<dbReference type="GO" id="GO:0046583">
    <property type="term" value="F:monoatomic cation efflux transmembrane transporter activity"/>
    <property type="evidence" value="ECO:0007669"/>
    <property type="project" value="TreeGrafter"/>
</dbReference>
<evidence type="ECO:0000256" key="2">
    <source>
        <dbReference type="ARBA" id="ARBA00022692"/>
    </source>
</evidence>
<organism evidence="7 8">
    <name type="scientific">Cavenderia fasciculata</name>
    <name type="common">Slime mold</name>
    <name type="synonym">Dictyostelium fasciculatum</name>
    <dbReference type="NCBI Taxonomy" id="261658"/>
    <lineage>
        <taxon>Eukaryota</taxon>
        <taxon>Amoebozoa</taxon>
        <taxon>Evosea</taxon>
        <taxon>Eumycetozoa</taxon>
        <taxon>Dictyostelia</taxon>
        <taxon>Acytosteliales</taxon>
        <taxon>Cavenderiaceae</taxon>
        <taxon>Cavenderia</taxon>
    </lineage>
</organism>
<dbReference type="Gene3D" id="1.50.10.150">
    <property type="entry name" value="Voltage-dependent anion channel"/>
    <property type="match status" value="1"/>
</dbReference>
<dbReference type="InterPro" id="IPR052951">
    <property type="entry name" value="Tellurite_res_ion_channel"/>
</dbReference>
<feature type="transmembrane region" description="Helical" evidence="6">
    <location>
        <begin position="622"/>
        <end position="642"/>
    </location>
</feature>
<keyword evidence="2 6" id="KW-0812">Transmembrane</keyword>
<feature type="transmembrane region" description="Helical" evidence="6">
    <location>
        <begin position="553"/>
        <end position="578"/>
    </location>
</feature>
<dbReference type="PANTHER" id="PTHR37955:SF1">
    <property type="entry name" value="DEP DOMAIN-CONTAINING PROTEIN"/>
    <property type="match status" value="1"/>
</dbReference>
<dbReference type="Pfam" id="PF03595">
    <property type="entry name" value="SLAC1"/>
    <property type="match status" value="1"/>
</dbReference>
<protein>
    <recommendedName>
        <fullName evidence="9">DEP domain-containing protein</fullName>
    </recommendedName>
</protein>
<dbReference type="InterPro" id="IPR004695">
    <property type="entry name" value="SLAC1/Mae1/Ssu1/TehA"/>
</dbReference>
<evidence type="ECO:0000256" key="6">
    <source>
        <dbReference type="SAM" id="Phobius"/>
    </source>
</evidence>
<dbReference type="RefSeq" id="XP_004362597.1">
    <property type="nucleotide sequence ID" value="XM_004362540.1"/>
</dbReference>
<evidence type="ECO:0000313" key="8">
    <source>
        <dbReference type="Proteomes" id="UP000007797"/>
    </source>
</evidence>
<feature type="transmembrane region" description="Helical" evidence="6">
    <location>
        <begin position="678"/>
        <end position="698"/>
    </location>
</feature>
<dbReference type="PANTHER" id="PTHR37955">
    <property type="entry name" value="TELLURITE RESISTANCE PROTEIN TEHA"/>
    <property type="match status" value="1"/>
</dbReference>
<evidence type="ECO:0000313" key="7">
    <source>
        <dbReference type="EMBL" id="EGG24746.1"/>
    </source>
</evidence>
<evidence type="ECO:0000256" key="3">
    <source>
        <dbReference type="ARBA" id="ARBA00022989"/>
    </source>
</evidence>
<evidence type="ECO:0000256" key="5">
    <source>
        <dbReference type="SAM" id="MobiDB-lite"/>
    </source>
</evidence>
<accession>F4PGB2</accession>
<dbReference type="KEGG" id="dfa:DFA_02990"/>
<evidence type="ECO:0008006" key="9">
    <source>
        <dbReference type="Google" id="ProtNLM"/>
    </source>
</evidence>
<keyword evidence="3 6" id="KW-1133">Transmembrane helix</keyword>
<evidence type="ECO:0000256" key="4">
    <source>
        <dbReference type="ARBA" id="ARBA00023136"/>
    </source>
</evidence>
<proteinExistence type="predicted"/>
<feature type="compositionally biased region" description="Basic residues" evidence="5">
    <location>
        <begin position="70"/>
        <end position="81"/>
    </location>
</feature>
<dbReference type="Proteomes" id="UP000007797">
    <property type="component" value="Unassembled WGS sequence"/>
</dbReference>
<keyword evidence="4 6" id="KW-0472">Membrane</keyword>
<feature type="transmembrane region" description="Helical" evidence="6">
    <location>
        <begin position="522"/>
        <end position="541"/>
    </location>
</feature>
<dbReference type="STRING" id="1054147.F4PGB2"/>